<dbReference type="InterPro" id="IPR051223">
    <property type="entry name" value="Polycystin"/>
</dbReference>
<evidence type="ECO:0000256" key="8">
    <source>
        <dbReference type="PIRSR" id="PIRSR603915-2"/>
    </source>
</evidence>
<feature type="domain" description="Polycystin" evidence="13">
    <location>
        <begin position="233"/>
        <end position="413"/>
    </location>
</feature>
<evidence type="ECO:0000256" key="7">
    <source>
        <dbReference type="PIRSR" id="PIRSR603915-1"/>
    </source>
</evidence>
<evidence type="ECO:0000256" key="5">
    <source>
        <dbReference type="ARBA" id="ARBA00023136"/>
    </source>
</evidence>
<feature type="compositionally biased region" description="Acidic residues" evidence="10">
    <location>
        <begin position="104"/>
        <end position="113"/>
    </location>
</feature>
<proteinExistence type="inferred from homology"/>
<keyword evidence="7" id="KW-0106">Calcium</keyword>
<dbReference type="CTD" id="8234676"/>
<keyword evidence="5 11" id="KW-0472">Membrane</keyword>
<organism>
    <name type="scientific">Pediculus humanus subsp. corporis</name>
    <name type="common">Body louse</name>
    <dbReference type="NCBI Taxonomy" id="121224"/>
    <lineage>
        <taxon>Eukaryota</taxon>
        <taxon>Metazoa</taxon>
        <taxon>Ecdysozoa</taxon>
        <taxon>Arthropoda</taxon>
        <taxon>Hexapoda</taxon>
        <taxon>Insecta</taxon>
        <taxon>Pterygota</taxon>
        <taxon>Neoptera</taxon>
        <taxon>Paraneoptera</taxon>
        <taxon>Psocodea</taxon>
        <taxon>Troctomorpha</taxon>
        <taxon>Phthiraptera</taxon>
        <taxon>Anoplura</taxon>
        <taxon>Pediculidae</taxon>
        <taxon>Pediculus</taxon>
    </lineage>
</organism>
<feature type="coiled-coil region" evidence="9">
    <location>
        <begin position="710"/>
        <end position="749"/>
    </location>
</feature>
<evidence type="ECO:0000256" key="2">
    <source>
        <dbReference type="ARBA" id="ARBA00007200"/>
    </source>
</evidence>
<dbReference type="Proteomes" id="UP000009046">
    <property type="component" value="Unassembled WGS sequence"/>
</dbReference>
<dbReference type="HOGENOM" id="CLU_365364_0_0_1"/>
<sequence length="764" mass="90042">MESGKNYQIVPYGHNLKLENETIVRSVFTKGKSKKNLFDPKKSIEKNIDENRSIDLSNSETVEKPANKDVIVIKSPKPRKTKKNKNSPNQKINKNKDKNKNDNDVDSDDEEDDEKLKPKNESGAIFFYNKFKKATKRRLTKTRLKLKSKLHPEQDFKGPYIYDFEVAVHSQTANMFYYKDITVQLFFNTPYLPDFINMSVQIDAENITTGKTLSESHTLSDFWSVKTTMINLFYESFFFPPIDYTQYMDDDREMFYENEILGVPRMRQVRVEDNSCLIHPSMQRFFRHCFSYYSIYTEETEPIKTGMEGTISETAWVYTEAEELNTSSYWGQISIYGGGGYYVDLGRTKESAIRIINELRDNEWISRATRAVFIDFNIYNANVNYFCICKIVIEFPPMGGMIPNADFHPLKLIKYLWFWDFVVLGLEFVRFVFLIYFIYILVNRILTQKLQFFFSFWNIFEFFLIALSIIHYILALYLYVLVSKTIKSLAERFTLYTEFDYIKQLHLLYGTNFAFIVLFSWLKLIKYLNYNTIMVEFQDTIARSVGSILAFFPMFLSMFTGFSLLGFLLFGSQIRDYRTWWSSSLSLLQTIIGEFEYQEIQNAEPVFGPIFYIVYIFFMVFLALNVFIAIITDAYTHVKTKVTTRVPKHGHYLKRGFMNVLTPCGWDKKFAKFNVKEKAGFTDSEIKIFFSKYDINMNNILSEGIKDKIINDLEFKIADYEESAEEFEIKLLKRRMNEVYDKIEDIEANLQPILDKVDALLHKY</sequence>
<dbReference type="STRING" id="121224.E0W0K1"/>
<protein>
    <submittedName>
        <fullName evidence="14 15">Pkd2, putative</fullName>
    </submittedName>
</protein>
<dbReference type="FunFam" id="1.10.287.70:FF:000086">
    <property type="entry name" value="Polycystic kidney disease 2"/>
    <property type="match status" value="1"/>
</dbReference>
<dbReference type="GO" id="GO:0005509">
    <property type="term" value="F:calcium ion binding"/>
    <property type="evidence" value="ECO:0007669"/>
    <property type="project" value="InterPro"/>
</dbReference>
<keyword evidence="3 11" id="KW-0812">Transmembrane</keyword>
<gene>
    <name evidence="15" type="primary">8234676</name>
    <name evidence="14" type="ORF">Phum_PHUM557350</name>
</gene>
<keyword evidence="7" id="KW-0407">Ion channel</keyword>
<feature type="transmembrane region" description="Helical" evidence="11">
    <location>
        <begin position="610"/>
        <end position="631"/>
    </location>
</feature>
<dbReference type="InParanoid" id="E0W0K1"/>
<dbReference type="KEGG" id="phu:Phum_PHUM557350"/>
<dbReference type="OMA" id="ARIKSKW"/>
<dbReference type="eggNOG" id="KOG3599">
    <property type="taxonomic scope" value="Eukaryota"/>
</dbReference>
<feature type="region of interest" description="Disordered" evidence="10">
    <location>
        <begin position="30"/>
        <end position="116"/>
    </location>
</feature>
<dbReference type="FunCoup" id="E0W0K1">
    <property type="interactions" value="107"/>
</dbReference>
<keyword evidence="7" id="KW-0479">Metal-binding</keyword>
<feature type="compositionally biased region" description="Basic and acidic residues" evidence="10">
    <location>
        <begin position="36"/>
        <end position="53"/>
    </location>
</feature>
<dbReference type="AlphaFoldDB" id="E0W0K1"/>
<dbReference type="GO" id="GO:0050982">
    <property type="term" value="P:detection of mechanical stimulus"/>
    <property type="evidence" value="ECO:0007669"/>
    <property type="project" value="TreeGrafter"/>
</dbReference>
<feature type="compositionally biased region" description="Basic residues" evidence="10">
    <location>
        <begin position="76"/>
        <end position="85"/>
    </location>
</feature>
<evidence type="ECO:0000256" key="10">
    <source>
        <dbReference type="SAM" id="MobiDB-lite"/>
    </source>
</evidence>
<feature type="transmembrane region" description="Helical" evidence="11">
    <location>
        <begin position="545"/>
        <end position="570"/>
    </location>
</feature>
<dbReference type="EMBL" id="AAZO01006771">
    <property type="status" value="NOT_ANNOTATED_CDS"/>
    <property type="molecule type" value="Genomic_DNA"/>
</dbReference>
<keyword evidence="7" id="KW-0406">Ion transport</keyword>
<dbReference type="PANTHER" id="PTHR10877:SF183">
    <property type="entry name" value="AT14535P-RELATED"/>
    <property type="match status" value="1"/>
</dbReference>
<feature type="binding site" evidence="7">
    <location>
        <position position="694"/>
    </location>
    <ligand>
        <name>Ca(2+)</name>
        <dbReference type="ChEBI" id="CHEBI:29108"/>
        <label>2</label>
    </ligand>
</feature>
<evidence type="ECO:0000256" key="1">
    <source>
        <dbReference type="ARBA" id="ARBA00004141"/>
    </source>
</evidence>
<keyword evidence="9" id="KW-0175">Coiled coil</keyword>
<evidence type="ECO:0000313" key="15">
    <source>
        <dbReference type="EnsemblMetazoa" id="PHUM557350-PA"/>
    </source>
</evidence>
<name>E0W0K1_PEDHC</name>
<comment type="subcellular location">
    <subcellularLocation>
        <location evidence="1">Membrane</location>
        <topology evidence="1">Multi-pass membrane protein</topology>
    </subcellularLocation>
</comment>
<feature type="disulfide bond" evidence="8">
    <location>
        <begin position="276"/>
        <end position="289"/>
    </location>
</feature>
<dbReference type="GO" id="GO:0005262">
    <property type="term" value="F:calcium channel activity"/>
    <property type="evidence" value="ECO:0007669"/>
    <property type="project" value="UniProtKB-KW"/>
</dbReference>
<feature type="transmembrane region" description="Helical" evidence="11">
    <location>
        <begin position="416"/>
        <end position="442"/>
    </location>
</feature>
<evidence type="ECO:0000256" key="6">
    <source>
        <dbReference type="ARBA" id="ARBA00023180"/>
    </source>
</evidence>
<keyword evidence="6" id="KW-0325">Glycoprotein</keyword>
<evidence type="ECO:0000259" key="12">
    <source>
        <dbReference type="Pfam" id="PF08016"/>
    </source>
</evidence>
<keyword evidence="4 11" id="KW-1133">Transmembrane helix</keyword>
<dbReference type="OrthoDB" id="444119at2759"/>
<feature type="transmembrane region" description="Helical" evidence="11">
    <location>
        <begin position="454"/>
        <end position="481"/>
    </location>
</feature>
<dbReference type="EMBL" id="AAZO01006772">
    <property type="status" value="NOT_ANNOTATED_CDS"/>
    <property type="molecule type" value="Genomic_DNA"/>
</dbReference>
<dbReference type="RefSeq" id="XP_002431895.1">
    <property type="nucleotide sequence ID" value="XM_002431850.1"/>
</dbReference>
<keyword evidence="7" id="KW-0109">Calcium transport</keyword>
<dbReference type="Pfam" id="PF08016">
    <property type="entry name" value="PKD_channel"/>
    <property type="match status" value="1"/>
</dbReference>
<feature type="compositionally biased region" description="Basic and acidic residues" evidence="10">
    <location>
        <begin position="94"/>
        <end position="103"/>
    </location>
</feature>
<dbReference type="InterPro" id="IPR013122">
    <property type="entry name" value="PKD1_2_channel"/>
</dbReference>
<reference evidence="15" key="3">
    <citation type="submission" date="2020-05" db="UniProtKB">
        <authorList>
            <consortium name="EnsemblMetazoa"/>
        </authorList>
    </citation>
    <scope>IDENTIFICATION</scope>
    <source>
        <strain evidence="15">USDA</strain>
    </source>
</reference>
<evidence type="ECO:0000259" key="13">
    <source>
        <dbReference type="Pfam" id="PF20519"/>
    </source>
</evidence>
<evidence type="ECO:0000256" key="4">
    <source>
        <dbReference type="ARBA" id="ARBA00022989"/>
    </source>
</evidence>
<evidence type="ECO:0000313" key="14">
    <source>
        <dbReference type="EMBL" id="EEB19157.1"/>
    </source>
</evidence>
<dbReference type="InterPro" id="IPR003915">
    <property type="entry name" value="PKD_2"/>
</dbReference>
<feature type="transmembrane region" description="Helical" evidence="11">
    <location>
        <begin position="501"/>
        <end position="524"/>
    </location>
</feature>
<dbReference type="EnsemblMetazoa" id="PHUM557350-RA">
    <property type="protein sequence ID" value="PHUM557350-PA"/>
    <property type="gene ID" value="PHUM557350"/>
</dbReference>
<evidence type="ECO:0000256" key="11">
    <source>
        <dbReference type="SAM" id="Phobius"/>
    </source>
</evidence>
<evidence type="ECO:0000256" key="9">
    <source>
        <dbReference type="SAM" id="Coils"/>
    </source>
</evidence>
<dbReference type="Pfam" id="PF20519">
    <property type="entry name" value="Polycystin_dom"/>
    <property type="match status" value="1"/>
</dbReference>
<feature type="domain" description="Polycystin cation channel PKD1/PKD2" evidence="12">
    <location>
        <begin position="419"/>
        <end position="638"/>
    </location>
</feature>
<evidence type="ECO:0000256" key="3">
    <source>
        <dbReference type="ARBA" id="ARBA00022692"/>
    </source>
</evidence>
<dbReference type="GeneID" id="8234676"/>
<comment type="similarity">
    <text evidence="2">Belongs to the polycystin family.</text>
</comment>
<dbReference type="InterPro" id="IPR046791">
    <property type="entry name" value="Polycystin_dom"/>
</dbReference>
<keyword evidence="7" id="KW-0107">Calcium channel</keyword>
<dbReference type="PANTHER" id="PTHR10877">
    <property type="entry name" value="POLYCYSTIN FAMILY MEMBER"/>
    <property type="match status" value="1"/>
</dbReference>
<keyword evidence="7" id="KW-0813">Transport</keyword>
<dbReference type="PRINTS" id="PR01433">
    <property type="entry name" value="POLYCYSTIN2"/>
</dbReference>
<keyword evidence="16" id="KW-1185">Reference proteome</keyword>
<dbReference type="EMBL" id="DS235860">
    <property type="protein sequence ID" value="EEB19157.1"/>
    <property type="molecule type" value="Genomic_DNA"/>
</dbReference>
<reference evidence="14" key="1">
    <citation type="submission" date="2007-04" db="EMBL/GenBank/DDBJ databases">
        <title>Annotation of Pediculus humanus corporis strain USDA.</title>
        <authorList>
            <person name="Kirkness E."/>
            <person name="Hannick L."/>
            <person name="Hass B."/>
            <person name="Bruggner R."/>
            <person name="Lawson D."/>
            <person name="Bidwell S."/>
            <person name="Joardar V."/>
            <person name="Caler E."/>
            <person name="Walenz B."/>
            <person name="Inman J."/>
            <person name="Schobel S."/>
            <person name="Galinsky K."/>
            <person name="Amedeo P."/>
            <person name="Strausberg R."/>
        </authorList>
    </citation>
    <scope>NUCLEOTIDE SEQUENCE</scope>
    <source>
        <strain evidence="14">USDA</strain>
    </source>
</reference>
<reference evidence="14" key="2">
    <citation type="submission" date="2007-04" db="EMBL/GenBank/DDBJ databases">
        <title>The genome of the human body louse.</title>
        <authorList>
            <consortium name="The Human Body Louse Genome Consortium"/>
            <person name="Kirkness E."/>
            <person name="Walenz B."/>
            <person name="Hass B."/>
            <person name="Bruggner R."/>
            <person name="Strausberg R."/>
        </authorList>
    </citation>
    <scope>NUCLEOTIDE SEQUENCE</scope>
    <source>
        <strain evidence="14">USDA</strain>
    </source>
</reference>
<dbReference type="Gene3D" id="1.10.287.70">
    <property type="match status" value="1"/>
</dbReference>
<dbReference type="VEuPathDB" id="VectorBase:PHUM557350"/>
<dbReference type="GO" id="GO:0016020">
    <property type="term" value="C:membrane"/>
    <property type="evidence" value="ECO:0007669"/>
    <property type="project" value="UniProtKB-SubCell"/>
</dbReference>
<accession>E0W0K1</accession>
<evidence type="ECO:0000313" key="16">
    <source>
        <dbReference type="Proteomes" id="UP000009046"/>
    </source>
</evidence>